<dbReference type="InterPro" id="IPR029045">
    <property type="entry name" value="ClpP/crotonase-like_dom_sf"/>
</dbReference>
<proteinExistence type="inferred from homology"/>
<dbReference type="CDD" id="cd06558">
    <property type="entry name" value="crotonase-like"/>
    <property type="match status" value="1"/>
</dbReference>
<dbReference type="AlphaFoldDB" id="A0A839RZS7"/>
<name>A0A839RZS7_9PSEU</name>
<dbReference type="PROSITE" id="PS00166">
    <property type="entry name" value="ENOYL_COA_HYDRATASE"/>
    <property type="match status" value="1"/>
</dbReference>
<dbReference type="InterPro" id="IPR001753">
    <property type="entry name" value="Enoyl-CoA_hydra/iso"/>
</dbReference>
<keyword evidence="4" id="KW-1185">Reference proteome</keyword>
<dbReference type="Gene3D" id="3.90.226.10">
    <property type="entry name" value="2-enoyl-CoA Hydratase, Chain A, domain 1"/>
    <property type="match status" value="1"/>
</dbReference>
<gene>
    <name evidence="3" type="ORF">FHS23_001808</name>
</gene>
<sequence length="168" mass="18080">MGDTTTDFTEIEYRVADRIATVTLNRPEARNGYTVRMADELAAALDRADRDPGVRVVVLTGEGKDFSVGADLSQGGFDFDPDTGPDAAWQEPAGRCSKRIFTMDKPVIAALHGNAVGGGLTITLSADYRLAATDTRFGFVFTAGASTRRAPRRGSCRGWSAWDGRWTG</sequence>
<dbReference type="Pfam" id="PF00378">
    <property type="entry name" value="ECH_1"/>
    <property type="match status" value="1"/>
</dbReference>
<evidence type="ECO:0000256" key="1">
    <source>
        <dbReference type="ARBA" id="ARBA00005254"/>
    </source>
</evidence>
<dbReference type="SUPFAM" id="SSF52096">
    <property type="entry name" value="ClpP/crotonase"/>
    <property type="match status" value="1"/>
</dbReference>
<comment type="similarity">
    <text evidence="1 2">Belongs to the enoyl-CoA hydratase/isomerase family.</text>
</comment>
<dbReference type="PANTHER" id="PTHR43802">
    <property type="entry name" value="ENOYL-COA HYDRATASE"/>
    <property type="match status" value="1"/>
</dbReference>
<comment type="caution">
    <text evidence="3">The sequence shown here is derived from an EMBL/GenBank/DDBJ whole genome shotgun (WGS) entry which is preliminary data.</text>
</comment>
<evidence type="ECO:0000313" key="3">
    <source>
        <dbReference type="EMBL" id="MBB3050785.1"/>
    </source>
</evidence>
<dbReference type="Proteomes" id="UP000550714">
    <property type="component" value="Unassembled WGS sequence"/>
</dbReference>
<dbReference type="EMBL" id="JACHWU010000002">
    <property type="protein sequence ID" value="MBB3050785.1"/>
    <property type="molecule type" value="Genomic_DNA"/>
</dbReference>
<evidence type="ECO:0000256" key="2">
    <source>
        <dbReference type="RuleBase" id="RU003707"/>
    </source>
</evidence>
<organism evidence="3 4">
    <name type="scientific">Prauserella isguenensis</name>
    <dbReference type="NCBI Taxonomy" id="1470180"/>
    <lineage>
        <taxon>Bacteria</taxon>
        <taxon>Bacillati</taxon>
        <taxon>Actinomycetota</taxon>
        <taxon>Actinomycetes</taxon>
        <taxon>Pseudonocardiales</taxon>
        <taxon>Pseudonocardiaceae</taxon>
        <taxon>Prauserella</taxon>
    </lineage>
</organism>
<dbReference type="InterPro" id="IPR018376">
    <property type="entry name" value="Enoyl-CoA_hyd/isom_CS"/>
</dbReference>
<accession>A0A839RZS7</accession>
<protein>
    <submittedName>
        <fullName evidence="3">Enoyl-CoA hydratase/carnithine racemase</fullName>
    </submittedName>
</protein>
<reference evidence="3 4" key="1">
    <citation type="submission" date="2020-08" db="EMBL/GenBank/DDBJ databases">
        <title>Genomic Encyclopedia of Type Strains, Phase III (KMG-III): the genomes of soil and plant-associated and newly described type strains.</title>
        <authorList>
            <person name="Whitman W."/>
        </authorList>
    </citation>
    <scope>NUCLEOTIDE SEQUENCE [LARGE SCALE GENOMIC DNA]</scope>
    <source>
        <strain evidence="3 4">CECT 8577</strain>
    </source>
</reference>
<dbReference type="PANTHER" id="PTHR43802:SF1">
    <property type="entry name" value="IP11341P-RELATED"/>
    <property type="match status" value="1"/>
</dbReference>
<evidence type="ECO:0000313" key="4">
    <source>
        <dbReference type="Proteomes" id="UP000550714"/>
    </source>
</evidence>
<dbReference type="GO" id="GO:0003824">
    <property type="term" value="F:catalytic activity"/>
    <property type="evidence" value="ECO:0007669"/>
    <property type="project" value="InterPro"/>
</dbReference>